<dbReference type="GO" id="GO:0006281">
    <property type="term" value="P:DNA repair"/>
    <property type="evidence" value="ECO:0007669"/>
    <property type="project" value="UniProtKB-UniRule"/>
</dbReference>
<comment type="similarity">
    <text evidence="1 12">Belongs to the DNA polymerase type-Y family.</text>
</comment>
<keyword evidence="3 12" id="KW-0808">Transferase</keyword>
<accession>A0A9X1UYV4</accession>
<dbReference type="InterPro" id="IPR043128">
    <property type="entry name" value="Rev_trsase/Diguanyl_cyclase"/>
</dbReference>
<dbReference type="PROSITE" id="PS50173">
    <property type="entry name" value="UMUC"/>
    <property type="match status" value="1"/>
</dbReference>
<keyword evidence="12" id="KW-0238">DNA-binding</keyword>
<keyword evidence="6 12" id="KW-0479">Metal-binding</keyword>
<evidence type="ECO:0000313" key="14">
    <source>
        <dbReference type="EMBL" id="MCG9971833.1"/>
    </source>
</evidence>
<evidence type="ECO:0000256" key="1">
    <source>
        <dbReference type="ARBA" id="ARBA00010945"/>
    </source>
</evidence>
<keyword evidence="9 12" id="KW-0239">DNA-directed DNA polymerase</keyword>
<dbReference type="SUPFAM" id="SSF56672">
    <property type="entry name" value="DNA/RNA polymerases"/>
    <property type="match status" value="1"/>
</dbReference>
<dbReference type="InterPro" id="IPR001126">
    <property type="entry name" value="UmuC"/>
</dbReference>
<evidence type="ECO:0000256" key="9">
    <source>
        <dbReference type="ARBA" id="ARBA00022932"/>
    </source>
</evidence>
<evidence type="ECO:0000313" key="15">
    <source>
        <dbReference type="Proteomes" id="UP001139344"/>
    </source>
</evidence>
<dbReference type="Pfam" id="PF11799">
    <property type="entry name" value="IMS_C"/>
    <property type="match status" value="1"/>
</dbReference>
<feature type="domain" description="UmuC" evidence="13">
    <location>
        <begin position="8"/>
        <end position="187"/>
    </location>
</feature>
<dbReference type="GO" id="GO:0005829">
    <property type="term" value="C:cytosol"/>
    <property type="evidence" value="ECO:0007669"/>
    <property type="project" value="TreeGrafter"/>
</dbReference>
<dbReference type="Pfam" id="PF00817">
    <property type="entry name" value="IMS"/>
    <property type="match status" value="1"/>
</dbReference>
<dbReference type="NCBIfam" id="NF002677">
    <property type="entry name" value="PRK02406.1"/>
    <property type="match status" value="1"/>
</dbReference>
<gene>
    <name evidence="12 14" type="primary">dinB</name>
    <name evidence="14" type="ORF">LU635_09315</name>
</gene>
<evidence type="ECO:0000256" key="10">
    <source>
        <dbReference type="ARBA" id="ARBA00023204"/>
    </source>
</evidence>
<evidence type="ECO:0000256" key="8">
    <source>
        <dbReference type="ARBA" id="ARBA00022842"/>
    </source>
</evidence>
<dbReference type="Gene3D" id="3.30.1490.100">
    <property type="entry name" value="DNA polymerase, Y-family, little finger domain"/>
    <property type="match status" value="1"/>
</dbReference>
<keyword evidence="10 12" id="KW-0234">DNA repair</keyword>
<dbReference type="EMBL" id="JAJSON010000020">
    <property type="protein sequence ID" value="MCG9971833.1"/>
    <property type="molecule type" value="Genomic_DNA"/>
</dbReference>
<dbReference type="InterPro" id="IPR036775">
    <property type="entry name" value="DNA_pol_Y-fam_lit_finger_sf"/>
</dbReference>
<evidence type="ECO:0000256" key="12">
    <source>
        <dbReference type="HAMAP-Rule" id="MF_01113"/>
    </source>
</evidence>
<keyword evidence="7 12" id="KW-0227">DNA damage</keyword>
<feature type="active site" evidence="12">
    <location>
        <position position="107"/>
    </location>
</feature>
<reference evidence="14" key="1">
    <citation type="submission" date="2021-12" db="EMBL/GenBank/DDBJ databases">
        <title>Description of Gramella crocea sp. nov., a new bacterium isolated from activated sludge.</title>
        <authorList>
            <person name="Zhang X."/>
        </authorList>
    </citation>
    <scope>NUCLEOTIDE SEQUENCE</scope>
    <source>
        <strain evidence="14">YB25</strain>
    </source>
</reference>
<name>A0A9X1UYV4_9FLAO</name>
<comment type="catalytic activity">
    <reaction evidence="11 12">
        <text>DNA(n) + a 2'-deoxyribonucleoside 5'-triphosphate = DNA(n+1) + diphosphate</text>
        <dbReference type="Rhea" id="RHEA:22508"/>
        <dbReference type="Rhea" id="RHEA-COMP:17339"/>
        <dbReference type="Rhea" id="RHEA-COMP:17340"/>
        <dbReference type="ChEBI" id="CHEBI:33019"/>
        <dbReference type="ChEBI" id="CHEBI:61560"/>
        <dbReference type="ChEBI" id="CHEBI:173112"/>
        <dbReference type="EC" id="2.7.7.7"/>
    </reaction>
</comment>
<keyword evidence="12" id="KW-0963">Cytoplasm</keyword>
<dbReference type="FunFam" id="3.30.1490.100:FF:000004">
    <property type="entry name" value="DNA polymerase IV"/>
    <property type="match status" value="1"/>
</dbReference>
<dbReference type="InterPro" id="IPR043502">
    <property type="entry name" value="DNA/RNA_pol_sf"/>
</dbReference>
<comment type="caution">
    <text evidence="14">The sequence shown here is derived from an EMBL/GenBank/DDBJ whole genome shotgun (WGS) entry which is preliminary data.</text>
</comment>
<dbReference type="GO" id="GO:0000287">
    <property type="term" value="F:magnesium ion binding"/>
    <property type="evidence" value="ECO:0007669"/>
    <property type="project" value="UniProtKB-UniRule"/>
</dbReference>
<keyword evidence="2 12" id="KW-0515">Mutator protein</keyword>
<dbReference type="RefSeq" id="WP_240098460.1">
    <property type="nucleotide sequence ID" value="NZ_JAJSON010000020.1"/>
</dbReference>
<dbReference type="GO" id="GO:0003887">
    <property type="term" value="F:DNA-directed DNA polymerase activity"/>
    <property type="evidence" value="ECO:0007669"/>
    <property type="project" value="UniProtKB-UniRule"/>
</dbReference>
<evidence type="ECO:0000256" key="3">
    <source>
        <dbReference type="ARBA" id="ARBA00022679"/>
    </source>
</evidence>
<dbReference type="Gene3D" id="3.30.70.270">
    <property type="match status" value="1"/>
</dbReference>
<keyword evidence="8 12" id="KW-0460">Magnesium</keyword>
<dbReference type="GO" id="GO:0042276">
    <property type="term" value="P:error-prone translesion synthesis"/>
    <property type="evidence" value="ECO:0007669"/>
    <property type="project" value="TreeGrafter"/>
</dbReference>
<dbReference type="GO" id="GO:0003684">
    <property type="term" value="F:damaged DNA binding"/>
    <property type="evidence" value="ECO:0007669"/>
    <property type="project" value="InterPro"/>
</dbReference>
<dbReference type="Gene3D" id="1.10.150.20">
    <property type="entry name" value="5' to 3' exonuclease, C-terminal subdomain"/>
    <property type="match status" value="1"/>
</dbReference>
<dbReference type="HAMAP" id="MF_01113">
    <property type="entry name" value="DNApol_IV"/>
    <property type="match status" value="1"/>
</dbReference>
<keyword evidence="4 12" id="KW-0548">Nucleotidyltransferase</keyword>
<keyword evidence="15" id="KW-1185">Reference proteome</keyword>
<evidence type="ECO:0000256" key="5">
    <source>
        <dbReference type="ARBA" id="ARBA00022705"/>
    </source>
</evidence>
<dbReference type="CDD" id="cd03586">
    <property type="entry name" value="PolY_Pol_IV_kappa"/>
    <property type="match status" value="1"/>
</dbReference>
<comment type="subunit">
    <text evidence="12">Monomer.</text>
</comment>
<dbReference type="PANTHER" id="PTHR11076:SF33">
    <property type="entry name" value="DNA POLYMERASE KAPPA"/>
    <property type="match status" value="1"/>
</dbReference>
<dbReference type="Proteomes" id="UP001139344">
    <property type="component" value="Unassembled WGS sequence"/>
</dbReference>
<evidence type="ECO:0000259" key="13">
    <source>
        <dbReference type="PROSITE" id="PS50173"/>
    </source>
</evidence>
<evidence type="ECO:0000256" key="7">
    <source>
        <dbReference type="ARBA" id="ARBA00022763"/>
    </source>
</evidence>
<organism evidence="14 15">
    <name type="scientific">Christiangramia crocea</name>
    <dbReference type="NCBI Taxonomy" id="2904124"/>
    <lineage>
        <taxon>Bacteria</taxon>
        <taxon>Pseudomonadati</taxon>
        <taxon>Bacteroidota</taxon>
        <taxon>Flavobacteriia</taxon>
        <taxon>Flavobacteriales</taxon>
        <taxon>Flavobacteriaceae</taxon>
        <taxon>Christiangramia</taxon>
    </lineage>
</organism>
<keyword evidence="5 12" id="KW-0235">DNA replication</keyword>
<evidence type="ECO:0000256" key="2">
    <source>
        <dbReference type="ARBA" id="ARBA00022457"/>
    </source>
</evidence>
<dbReference type="GO" id="GO:0006261">
    <property type="term" value="P:DNA-templated DNA replication"/>
    <property type="evidence" value="ECO:0007669"/>
    <property type="project" value="UniProtKB-UniRule"/>
</dbReference>
<evidence type="ECO:0000256" key="6">
    <source>
        <dbReference type="ARBA" id="ARBA00022723"/>
    </source>
</evidence>
<dbReference type="SUPFAM" id="SSF100879">
    <property type="entry name" value="Lesion bypass DNA polymerase (Y-family), little finger domain"/>
    <property type="match status" value="1"/>
</dbReference>
<dbReference type="Gene3D" id="3.40.1170.60">
    <property type="match status" value="1"/>
</dbReference>
<dbReference type="InterPro" id="IPR050116">
    <property type="entry name" value="DNA_polymerase-Y"/>
</dbReference>
<evidence type="ECO:0000256" key="4">
    <source>
        <dbReference type="ARBA" id="ARBA00022695"/>
    </source>
</evidence>
<dbReference type="InterPro" id="IPR017961">
    <property type="entry name" value="DNA_pol_Y-fam_little_finger"/>
</dbReference>
<comment type="cofactor">
    <cofactor evidence="12">
        <name>Mg(2+)</name>
        <dbReference type="ChEBI" id="CHEBI:18420"/>
    </cofactor>
    <text evidence="12">Binds 2 magnesium ions per subunit.</text>
</comment>
<feature type="site" description="Substrate discrimination" evidence="12">
    <location>
        <position position="17"/>
    </location>
</feature>
<sequence length="407" mass="45923">MNNKTKSILHLDLDAFFVSVERLKDSRLKDRPLIVGGLGDRGVVAACSYETRKFGVHSGMAMKVAKRLCPHATYIRGDASIYIRHSEVVTDIIKSQVPTFEKASVDEFYADLTGMDRFFGVKKFAHELRETIIRESGLPISFGLSRNKIVSKIATGEAKPNAEKYIEAGEEKGFLAPLEVNKIPMIGSKTFQALLNLGVRKIKTIQEMPVEMLESVLGKNGRVIWKRAHGIDDPPIVPFHERKSISTERTFNRDTIDMVRLHATLVAMAESLAYQLRKGNKLASVVTVKIRYSDFQTQSKQAKIPYTSADHILIPKVEELFDKLYTRRLLIRLIGVRFSGLVAGHYQINLFEDSEEILSLYNSLDKIRQRFGEHSVKRAVGMEVKTIGRMGNPFNGQPPIVLAHRKQ</sequence>
<dbReference type="AlphaFoldDB" id="A0A9X1UYV4"/>
<feature type="binding site" evidence="12">
    <location>
        <position position="106"/>
    </location>
    <ligand>
        <name>Mg(2+)</name>
        <dbReference type="ChEBI" id="CHEBI:18420"/>
    </ligand>
</feature>
<protein>
    <recommendedName>
        <fullName evidence="12">DNA polymerase IV</fullName>
        <shortName evidence="12">Pol IV</shortName>
        <ecNumber evidence="12">2.7.7.7</ecNumber>
    </recommendedName>
</protein>
<proteinExistence type="inferred from homology"/>
<dbReference type="GO" id="GO:0009432">
    <property type="term" value="P:SOS response"/>
    <property type="evidence" value="ECO:0007669"/>
    <property type="project" value="TreeGrafter"/>
</dbReference>
<dbReference type="InterPro" id="IPR022880">
    <property type="entry name" value="DNApol_IV"/>
</dbReference>
<comment type="subcellular location">
    <subcellularLocation>
        <location evidence="12">Cytoplasm</location>
    </subcellularLocation>
</comment>
<dbReference type="PANTHER" id="PTHR11076">
    <property type="entry name" value="DNA REPAIR POLYMERASE UMUC / TRANSFERASE FAMILY MEMBER"/>
    <property type="match status" value="1"/>
</dbReference>
<evidence type="ECO:0000256" key="11">
    <source>
        <dbReference type="ARBA" id="ARBA00049244"/>
    </source>
</evidence>
<feature type="binding site" evidence="12">
    <location>
        <position position="12"/>
    </location>
    <ligand>
        <name>Mg(2+)</name>
        <dbReference type="ChEBI" id="CHEBI:18420"/>
    </ligand>
</feature>
<comment type="function">
    <text evidence="12">Poorly processive, error-prone DNA polymerase involved in untargeted mutagenesis. Copies undamaged DNA at stalled replication forks, which arise in vivo from mismatched or misaligned primer ends. These misaligned primers can be extended by PolIV. Exhibits no 3'-5' exonuclease (proofreading) activity. May be involved in translesional synthesis, in conjunction with the beta clamp from PolIII.</text>
</comment>
<dbReference type="EC" id="2.7.7.7" evidence="12"/>